<evidence type="ECO:0000313" key="2">
    <source>
        <dbReference type="Proteomes" id="UP000283269"/>
    </source>
</evidence>
<gene>
    <name evidence="1" type="ORF">CVT25_007475</name>
</gene>
<accession>A0A409XVQ9</accession>
<organism evidence="1 2">
    <name type="scientific">Psilocybe cyanescens</name>
    <dbReference type="NCBI Taxonomy" id="93625"/>
    <lineage>
        <taxon>Eukaryota</taxon>
        <taxon>Fungi</taxon>
        <taxon>Dikarya</taxon>
        <taxon>Basidiomycota</taxon>
        <taxon>Agaricomycotina</taxon>
        <taxon>Agaricomycetes</taxon>
        <taxon>Agaricomycetidae</taxon>
        <taxon>Agaricales</taxon>
        <taxon>Agaricineae</taxon>
        <taxon>Strophariaceae</taxon>
        <taxon>Psilocybe</taxon>
    </lineage>
</organism>
<proteinExistence type="predicted"/>
<keyword evidence="2" id="KW-1185">Reference proteome</keyword>
<reference evidence="1 2" key="1">
    <citation type="journal article" date="2018" name="Evol. Lett.">
        <title>Horizontal gene cluster transfer increased hallucinogenic mushroom diversity.</title>
        <authorList>
            <person name="Reynolds H.T."/>
            <person name="Vijayakumar V."/>
            <person name="Gluck-Thaler E."/>
            <person name="Korotkin H.B."/>
            <person name="Matheny P.B."/>
            <person name="Slot J.C."/>
        </authorList>
    </citation>
    <scope>NUCLEOTIDE SEQUENCE [LARGE SCALE GENOMIC DNA]</scope>
    <source>
        <strain evidence="1 2">2631</strain>
    </source>
</reference>
<comment type="caution">
    <text evidence="1">The sequence shown here is derived from an EMBL/GenBank/DDBJ whole genome shotgun (WGS) entry which is preliminary data.</text>
</comment>
<sequence length="335" mass="38687">MVFIDHAIGRYDCSHPFDVSTSTVLWDLRRTLQRSINVFRILSVTRQNEAYLPRRYADTVTAFSRGRSSEIEVDEWHNIPIPTRDAIPRYYKEWVELGHSKEEFPLELDPLTAEQVKGVENCLGNVFPLFKHKTVCDAKQPDGSQKAHDLPHAQFLPYIWLQQRQMTVKLTWEHSIAREKYPFSKLLSALIFNYRWRCDSEQAMGVYKVIGERIYGLLNHTLFSSILALCASTGTQTERFTRDPGWDSCPSFGSHGQARRTVLTWDNLLGIELSAAAIHAPKCLFNPRSMFEYLDADGALHEDQRPRRPLQMLRAMYEGNKKAAKDIRRQIITAV</sequence>
<name>A0A409XVQ9_PSICY</name>
<evidence type="ECO:0000313" key="1">
    <source>
        <dbReference type="EMBL" id="PPQ94838.1"/>
    </source>
</evidence>
<dbReference type="EMBL" id="NHYD01000229">
    <property type="protein sequence ID" value="PPQ94838.1"/>
    <property type="molecule type" value="Genomic_DNA"/>
</dbReference>
<dbReference type="AlphaFoldDB" id="A0A409XVQ9"/>
<protein>
    <submittedName>
        <fullName evidence="1">Uncharacterized protein</fullName>
    </submittedName>
</protein>
<dbReference type="Proteomes" id="UP000283269">
    <property type="component" value="Unassembled WGS sequence"/>
</dbReference>
<dbReference type="InParanoid" id="A0A409XVQ9"/>